<protein>
    <submittedName>
        <fullName evidence="1">Uncharacterized protein</fullName>
    </submittedName>
</protein>
<organism evidence="1 2">
    <name type="scientific">Lautropia dentalis</name>
    <dbReference type="NCBI Taxonomy" id="2490857"/>
    <lineage>
        <taxon>Bacteria</taxon>
        <taxon>Pseudomonadati</taxon>
        <taxon>Pseudomonadota</taxon>
        <taxon>Betaproteobacteria</taxon>
        <taxon>Burkholderiales</taxon>
        <taxon>Burkholderiaceae</taxon>
        <taxon>Lautropia</taxon>
    </lineage>
</organism>
<evidence type="ECO:0000313" key="1">
    <source>
        <dbReference type="EMBL" id="RRN44284.1"/>
    </source>
</evidence>
<accession>A0A3R8T1L3</accession>
<reference evidence="1 2" key="1">
    <citation type="submission" date="2018-11" db="EMBL/GenBank/DDBJ databases">
        <title>Genome sequencing of Lautropia sp. KCOM 2505 (= ChDC F240).</title>
        <authorList>
            <person name="Kook J.-K."/>
            <person name="Park S.-N."/>
            <person name="Lim Y.K."/>
        </authorList>
    </citation>
    <scope>NUCLEOTIDE SEQUENCE [LARGE SCALE GENOMIC DNA]</scope>
    <source>
        <strain evidence="1 2">KCOM 2505</strain>
    </source>
</reference>
<dbReference type="EMBL" id="RRUE01000002">
    <property type="protein sequence ID" value="RRN44284.1"/>
    <property type="molecule type" value="Genomic_DNA"/>
</dbReference>
<proteinExistence type="predicted"/>
<sequence>MTADRISAFTGVDDGHDAIRTAVNGQRPDESIRYRMRLHADDPSEARLLQLFNAAGRSGREKKAMCCMFFVIAQRFLDQMATQHRKQEHAP</sequence>
<dbReference type="RefSeq" id="WP_125096479.1">
    <property type="nucleotide sequence ID" value="NZ_RRUE01000002.1"/>
</dbReference>
<dbReference type="AlphaFoldDB" id="A0A3R8T1L3"/>
<gene>
    <name evidence="1" type="ORF">EHV23_13230</name>
</gene>
<name>A0A3R8T1L3_9BURK</name>
<dbReference type="Proteomes" id="UP000270261">
    <property type="component" value="Unassembled WGS sequence"/>
</dbReference>
<comment type="caution">
    <text evidence="1">The sequence shown here is derived from an EMBL/GenBank/DDBJ whole genome shotgun (WGS) entry which is preliminary data.</text>
</comment>
<evidence type="ECO:0000313" key="2">
    <source>
        <dbReference type="Proteomes" id="UP000270261"/>
    </source>
</evidence>
<keyword evidence="2" id="KW-1185">Reference proteome</keyword>